<protein>
    <recommendedName>
        <fullName evidence="6">Transposase-associated domain-containing protein</fullName>
    </recommendedName>
</protein>
<proteinExistence type="predicted"/>
<evidence type="ECO:0000259" key="3">
    <source>
        <dbReference type="Pfam" id="PF13963"/>
    </source>
</evidence>
<dbReference type="EMBL" id="JAAALK010000285">
    <property type="protein sequence ID" value="KAG8066183.1"/>
    <property type="molecule type" value="Genomic_DNA"/>
</dbReference>
<feature type="domain" description="Transposase-associated" evidence="3">
    <location>
        <begin position="9"/>
        <end position="81"/>
    </location>
</feature>
<feature type="domain" description="DUF4218" evidence="2">
    <location>
        <begin position="760"/>
        <end position="824"/>
    </location>
</feature>
<dbReference type="PANTHER" id="PTHR10775">
    <property type="entry name" value="OS08G0208400 PROTEIN"/>
    <property type="match status" value="1"/>
</dbReference>
<organism evidence="4 5">
    <name type="scientific">Zizania palustris</name>
    <name type="common">Northern wild rice</name>
    <dbReference type="NCBI Taxonomy" id="103762"/>
    <lineage>
        <taxon>Eukaryota</taxon>
        <taxon>Viridiplantae</taxon>
        <taxon>Streptophyta</taxon>
        <taxon>Embryophyta</taxon>
        <taxon>Tracheophyta</taxon>
        <taxon>Spermatophyta</taxon>
        <taxon>Magnoliopsida</taxon>
        <taxon>Liliopsida</taxon>
        <taxon>Poales</taxon>
        <taxon>Poaceae</taxon>
        <taxon>BOP clade</taxon>
        <taxon>Oryzoideae</taxon>
        <taxon>Oryzeae</taxon>
        <taxon>Zizaniinae</taxon>
        <taxon>Zizania</taxon>
    </lineage>
</organism>
<evidence type="ECO:0000259" key="2">
    <source>
        <dbReference type="Pfam" id="PF13960"/>
    </source>
</evidence>
<reference evidence="4" key="1">
    <citation type="journal article" date="2021" name="bioRxiv">
        <title>Whole Genome Assembly and Annotation of Northern Wild Rice, Zizania palustris L., Supports a Whole Genome Duplication in the Zizania Genus.</title>
        <authorList>
            <person name="Haas M."/>
            <person name="Kono T."/>
            <person name="Macchietto M."/>
            <person name="Millas R."/>
            <person name="McGilp L."/>
            <person name="Shao M."/>
            <person name="Duquette J."/>
            <person name="Hirsch C.N."/>
            <person name="Kimball J."/>
        </authorList>
    </citation>
    <scope>NUCLEOTIDE SEQUENCE</scope>
    <source>
        <tissue evidence="4">Fresh leaf tissue</tissue>
    </source>
</reference>
<dbReference type="Pfam" id="PF02992">
    <property type="entry name" value="Transposase_21"/>
    <property type="match status" value="1"/>
</dbReference>
<accession>A0A8J5VZV2</accession>
<dbReference type="InterPro" id="IPR004242">
    <property type="entry name" value="Transposase_21"/>
</dbReference>
<dbReference type="OrthoDB" id="685054at2759"/>
<evidence type="ECO:0000313" key="5">
    <source>
        <dbReference type="Proteomes" id="UP000729402"/>
    </source>
</evidence>
<evidence type="ECO:0008006" key="6">
    <source>
        <dbReference type="Google" id="ProtNLM"/>
    </source>
</evidence>
<evidence type="ECO:0000256" key="1">
    <source>
        <dbReference type="SAM" id="MobiDB-lite"/>
    </source>
</evidence>
<gene>
    <name evidence="4" type="ORF">GUJ93_ZPchr0004g39670</name>
</gene>
<comment type="caution">
    <text evidence="4">The sequence shown here is derived from an EMBL/GenBank/DDBJ whole genome shotgun (WGS) entry which is preliminary data.</text>
</comment>
<name>A0A8J5VZV2_ZIZPA</name>
<dbReference type="AlphaFoldDB" id="A0A8J5VZV2"/>
<dbReference type="Proteomes" id="UP000729402">
    <property type="component" value="Unassembled WGS sequence"/>
</dbReference>
<feature type="region of interest" description="Disordered" evidence="1">
    <location>
        <begin position="555"/>
        <end position="592"/>
    </location>
</feature>
<evidence type="ECO:0000313" key="4">
    <source>
        <dbReference type="EMBL" id="KAG8066183.1"/>
    </source>
</evidence>
<dbReference type="InterPro" id="IPR025452">
    <property type="entry name" value="DUF4218"/>
</dbReference>
<dbReference type="InterPro" id="IPR029480">
    <property type="entry name" value="Transpos_assoc"/>
</dbReference>
<reference evidence="4" key="2">
    <citation type="submission" date="2021-02" db="EMBL/GenBank/DDBJ databases">
        <authorList>
            <person name="Kimball J.A."/>
            <person name="Haas M.W."/>
            <person name="Macchietto M."/>
            <person name="Kono T."/>
            <person name="Duquette J."/>
            <person name="Shao M."/>
        </authorList>
    </citation>
    <scope>NUCLEOTIDE SEQUENCE</scope>
    <source>
        <tissue evidence="4">Fresh leaf tissue</tissue>
    </source>
</reference>
<feature type="compositionally biased region" description="Polar residues" evidence="1">
    <location>
        <begin position="578"/>
        <end position="591"/>
    </location>
</feature>
<keyword evidence="5" id="KW-1185">Reference proteome</keyword>
<dbReference type="PANTHER" id="PTHR10775:SF182">
    <property type="entry name" value="TRANSPOSON, EN_SPM-LIKE, TRANSPOSASE-ASSOCIATED DOMAIN PROTEIN-RELATED"/>
    <property type="match status" value="1"/>
</dbReference>
<dbReference type="Pfam" id="PF13960">
    <property type="entry name" value="DUF4218"/>
    <property type="match status" value="1"/>
</dbReference>
<dbReference type="Pfam" id="PF13963">
    <property type="entry name" value="Transpos_assoc"/>
    <property type="match status" value="1"/>
</dbReference>
<sequence>MCLHRVMDRSWMKKSRRETSYEDGVEEFLNFAYQDLPPDSEILCPCKKCKNRINQTRDEVKTHLRCDGILQGYTSWVHHGENYERPTIAFDDVPNMTTLSATGIVQGHRDGGSDSIEELLHAAFGRAAGMLEGEADDFQARFACMEHNALEDINVNSSEGDDLRRDHNIYARFLKDAHVRLYPDCKYSRLSFLVHLYHLKCLHGWSQESFASLLGLLSAVLPREANLPKTYYEAKKIIRGLGLDYVKIHACPKDCMLFRGEHAKNDVCHVCGSSRWKVVKENLSSAKPKGKRKPTKVLRYFPLIPRIQRLFSTTKTSDDMRWHEEARTKDGKLRHPADGEAWKEFDDRHPEFAADARNVRLGLASDGFNPFGNQNLKHSTWPVMLVPYNLPPWICMKQTSFMFSMIIPGPDSPGNDIDVYLQPLIDELILLWDGVETFDASSKKEFHLKAALLWTINDFPALGYLSGWSTGGTYACPACGPATKSFRLKHGKKSCYMGHRRWLPENHRYRRQRMQFDGSIETELAPKTMSVSTILKMLEGREFVLGKKVSIAKKDKKKSKNKEVADESAKKRKRKTKGQNNESNGSVSQEVKNPKDWLKKRSVFFNLPYWEQNRLRHNLDVMHLEKNVSDNFISTLLAICHKTKDDLNARLDLVELRIREDLHPVVHNDGKHTIPDAPFTMSREKKEILCSVIKNLRTPDGYASNISRCVNMKDFTLSGLKSHDNHVLLHDILPVALRSCYPSKDVMRIVVELSNFFKMLCSKVIDVDELVKLQESIVMTLCDMERTFLPSFFTVSVHLMVHLVDEVKHGGPVQYRWMYPMERYETSFSLHCCCQ</sequence>